<proteinExistence type="predicted"/>
<keyword evidence="2" id="KW-1185">Reference proteome</keyword>
<reference evidence="1 2" key="1">
    <citation type="submission" date="2024-02" db="EMBL/GenBank/DDBJ databases">
        <authorList>
            <consortium name="ELIXIR-Norway"/>
            <consortium name="Elixir Norway"/>
        </authorList>
    </citation>
    <scope>NUCLEOTIDE SEQUENCE [LARGE SCALE GENOMIC DNA]</scope>
</reference>
<dbReference type="Proteomes" id="UP001497444">
    <property type="component" value="Chromosome 2"/>
</dbReference>
<evidence type="ECO:0000313" key="2">
    <source>
        <dbReference type="Proteomes" id="UP001497444"/>
    </source>
</evidence>
<protein>
    <submittedName>
        <fullName evidence="1">Uncharacterized protein</fullName>
    </submittedName>
</protein>
<evidence type="ECO:0000313" key="1">
    <source>
        <dbReference type="EMBL" id="CAK9268184.1"/>
    </source>
</evidence>
<dbReference type="EMBL" id="OZ020097">
    <property type="protein sequence ID" value="CAK9268184.1"/>
    <property type="molecule type" value="Genomic_DNA"/>
</dbReference>
<name>A0ABP0WP53_9BRYO</name>
<accession>A0ABP0WP53</accession>
<organism evidence="1 2">
    <name type="scientific">Sphagnum jensenii</name>
    <dbReference type="NCBI Taxonomy" id="128206"/>
    <lineage>
        <taxon>Eukaryota</taxon>
        <taxon>Viridiplantae</taxon>
        <taxon>Streptophyta</taxon>
        <taxon>Embryophyta</taxon>
        <taxon>Bryophyta</taxon>
        <taxon>Sphagnophytina</taxon>
        <taxon>Sphagnopsida</taxon>
        <taxon>Sphagnales</taxon>
        <taxon>Sphagnaceae</taxon>
        <taxon>Sphagnum</taxon>
    </lineage>
</organism>
<sequence length="125" mass="13345">MLRRMEKKTPCDCGLSGWYVMFYAGQYVVEGKANCLGGADMQVRSQFDLRAERMIGCRTVFAAERTNSSACTHSSLVCDREILAILSKSAATVTSALAADNVIGPIAIGDRQAACGSASKNLTTL</sequence>
<gene>
    <name evidence="1" type="ORF">CSSPJE1EN1_LOCUS13662</name>
</gene>